<sequence length="231" mass="24354">MSASRLRRHLQCSVARGGELASTLTHPLRLSSPVRHPPRDHPVRSRGLPWVGSSPGARSLPAQRAAAPPPRPAAAAESMARSARARAALLLAAGAAALGLASRAFCGAPAAAPARGGLAGRQGWRLDLIEVGPKGIGQLVIHEGYYVGEKAMFEILAKNGFRYRMRATTEEMKKGVDVPPISQIGPLKLRLFESLGGSCRKPGLVRPEGYRGCAGLAAWDTDLPKANPALK</sequence>
<organism evidence="2 3">
    <name type="scientific">Prorocentrum cordatum</name>
    <dbReference type="NCBI Taxonomy" id="2364126"/>
    <lineage>
        <taxon>Eukaryota</taxon>
        <taxon>Sar</taxon>
        <taxon>Alveolata</taxon>
        <taxon>Dinophyceae</taxon>
        <taxon>Prorocentrales</taxon>
        <taxon>Prorocentraceae</taxon>
        <taxon>Prorocentrum</taxon>
    </lineage>
</organism>
<evidence type="ECO:0000313" key="2">
    <source>
        <dbReference type="EMBL" id="CAK0859004.1"/>
    </source>
</evidence>
<comment type="caution">
    <text evidence="2">The sequence shown here is derived from an EMBL/GenBank/DDBJ whole genome shotgun (WGS) entry which is preliminary data.</text>
</comment>
<reference evidence="2" key="1">
    <citation type="submission" date="2023-10" db="EMBL/GenBank/DDBJ databases">
        <authorList>
            <person name="Chen Y."/>
            <person name="Shah S."/>
            <person name="Dougan E. K."/>
            <person name="Thang M."/>
            <person name="Chan C."/>
        </authorList>
    </citation>
    <scope>NUCLEOTIDE SEQUENCE [LARGE SCALE GENOMIC DNA]</scope>
</reference>
<accession>A0ABN9UH77</accession>
<protein>
    <submittedName>
        <fullName evidence="2">Uncharacterized protein</fullName>
    </submittedName>
</protein>
<feature type="region of interest" description="Disordered" evidence="1">
    <location>
        <begin position="26"/>
        <end position="78"/>
    </location>
</feature>
<proteinExistence type="predicted"/>
<name>A0ABN9UH77_9DINO</name>
<dbReference type="Proteomes" id="UP001189429">
    <property type="component" value="Unassembled WGS sequence"/>
</dbReference>
<evidence type="ECO:0000313" key="3">
    <source>
        <dbReference type="Proteomes" id="UP001189429"/>
    </source>
</evidence>
<evidence type="ECO:0000256" key="1">
    <source>
        <dbReference type="SAM" id="MobiDB-lite"/>
    </source>
</evidence>
<gene>
    <name evidence="2" type="ORF">PCOR1329_LOCUS48517</name>
</gene>
<feature type="compositionally biased region" description="Low complexity" evidence="1">
    <location>
        <begin position="56"/>
        <end position="66"/>
    </location>
</feature>
<dbReference type="EMBL" id="CAUYUJ010015860">
    <property type="protein sequence ID" value="CAK0859004.1"/>
    <property type="molecule type" value="Genomic_DNA"/>
</dbReference>
<keyword evidence="3" id="KW-1185">Reference proteome</keyword>